<keyword evidence="1" id="KW-0812">Transmembrane</keyword>
<protein>
    <submittedName>
        <fullName evidence="2">Uncharacterized protein</fullName>
    </submittedName>
</protein>
<feature type="transmembrane region" description="Helical" evidence="1">
    <location>
        <begin position="81"/>
        <end position="103"/>
    </location>
</feature>
<proteinExistence type="predicted"/>
<feature type="non-terminal residue" evidence="2">
    <location>
        <position position="1"/>
    </location>
</feature>
<organism evidence="2 3">
    <name type="scientific">Polarella glacialis</name>
    <name type="common">Dinoflagellate</name>
    <dbReference type="NCBI Taxonomy" id="89957"/>
    <lineage>
        <taxon>Eukaryota</taxon>
        <taxon>Sar</taxon>
        <taxon>Alveolata</taxon>
        <taxon>Dinophyceae</taxon>
        <taxon>Suessiales</taxon>
        <taxon>Suessiaceae</taxon>
        <taxon>Polarella</taxon>
    </lineage>
</organism>
<evidence type="ECO:0000313" key="3">
    <source>
        <dbReference type="Proteomes" id="UP000626109"/>
    </source>
</evidence>
<keyword evidence="1" id="KW-1133">Transmembrane helix</keyword>
<gene>
    <name evidence="2" type="ORF">PGLA2088_LOCUS41499</name>
</gene>
<evidence type="ECO:0000313" key="2">
    <source>
        <dbReference type="EMBL" id="CAE8720724.1"/>
    </source>
</evidence>
<evidence type="ECO:0000256" key="1">
    <source>
        <dbReference type="SAM" id="Phobius"/>
    </source>
</evidence>
<name>A0A813LBJ6_POLGL</name>
<accession>A0A813LBJ6</accession>
<reference evidence="2" key="1">
    <citation type="submission" date="2021-02" db="EMBL/GenBank/DDBJ databases">
        <authorList>
            <person name="Dougan E. K."/>
            <person name="Rhodes N."/>
            <person name="Thang M."/>
            <person name="Chan C."/>
        </authorList>
    </citation>
    <scope>NUCLEOTIDE SEQUENCE</scope>
</reference>
<dbReference type="Proteomes" id="UP000626109">
    <property type="component" value="Unassembled WGS sequence"/>
</dbReference>
<comment type="caution">
    <text evidence="2">The sequence shown here is derived from an EMBL/GenBank/DDBJ whole genome shotgun (WGS) entry which is preliminary data.</text>
</comment>
<dbReference type="AlphaFoldDB" id="A0A813LBJ6"/>
<sequence>MAVQRRQKRGLLACAAACAFLVAVAQNVAFLGSPAVTVQRTSAATLPMAVALLSAPMAALAEIDMSEVYVPPEEEVNNANVFLGITVVFLGFVFVAPAIFSSFRSANTDLQNSSALDDVPKKKRCWRLELARGSNGDELGFPAGEEPQRLATQDACDCPHVVRTIVEVDPWLSPQECELLVHAANDVALVKGWKAAQHVNYATDDVKVSSLSDAARKVFAERVEAVLVPRLAAEFRLPGAE</sequence>
<keyword evidence="1" id="KW-0472">Membrane</keyword>
<dbReference type="EMBL" id="CAJNNW010033861">
    <property type="protein sequence ID" value="CAE8720724.1"/>
    <property type="molecule type" value="Genomic_DNA"/>
</dbReference>